<organism evidence="17 18">
    <name type="scientific">Metarhizium humberi</name>
    <dbReference type="NCBI Taxonomy" id="2596975"/>
    <lineage>
        <taxon>Eukaryota</taxon>
        <taxon>Fungi</taxon>
        <taxon>Dikarya</taxon>
        <taxon>Ascomycota</taxon>
        <taxon>Pezizomycotina</taxon>
        <taxon>Sordariomycetes</taxon>
        <taxon>Hypocreomycetidae</taxon>
        <taxon>Hypocreales</taxon>
        <taxon>Clavicipitaceae</taxon>
        <taxon>Metarhizium</taxon>
    </lineage>
</organism>
<comment type="caution">
    <text evidence="17">The sequence shown here is derived from an EMBL/GenBank/DDBJ whole genome shotgun (WGS) entry which is preliminary data.</text>
</comment>
<feature type="compositionally biased region" description="Polar residues" evidence="14">
    <location>
        <begin position="957"/>
        <end position="967"/>
    </location>
</feature>
<keyword evidence="5" id="KW-0964">Secreted</keyword>
<dbReference type="InterPro" id="IPR017853">
    <property type="entry name" value="GH"/>
</dbReference>
<dbReference type="Gene3D" id="3.30.60.10">
    <property type="entry name" value="Endochitinase-like"/>
    <property type="match status" value="1"/>
</dbReference>
<feature type="compositionally biased region" description="Basic residues" evidence="14">
    <location>
        <begin position="941"/>
        <end position="950"/>
    </location>
</feature>
<keyword evidence="9" id="KW-0843">Virulence</keyword>
<dbReference type="Proteomes" id="UP000764110">
    <property type="component" value="Unassembled WGS sequence"/>
</dbReference>
<evidence type="ECO:0000256" key="5">
    <source>
        <dbReference type="ARBA" id="ARBA00022525"/>
    </source>
</evidence>
<evidence type="ECO:0000256" key="3">
    <source>
        <dbReference type="ARBA" id="ARBA00008682"/>
    </source>
</evidence>
<dbReference type="SUPFAM" id="SSF54556">
    <property type="entry name" value="Chitinase insertion domain"/>
    <property type="match status" value="1"/>
</dbReference>
<dbReference type="InterPro" id="IPR001002">
    <property type="entry name" value="Chitin-bd_1"/>
</dbReference>
<evidence type="ECO:0000256" key="13">
    <source>
        <dbReference type="RuleBase" id="RU000489"/>
    </source>
</evidence>
<dbReference type="InterPro" id="IPR053214">
    <property type="entry name" value="LysM12-like"/>
</dbReference>
<evidence type="ECO:0000256" key="12">
    <source>
        <dbReference type="ARBA" id="ARBA00023326"/>
    </source>
</evidence>
<keyword evidence="12" id="KW-0624">Polysaccharide degradation</keyword>
<evidence type="ECO:0000256" key="6">
    <source>
        <dbReference type="ARBA" id="ARBA00022669"/>
    </source>
</evidence>
<dbReference type="InterPro" id="IPR029070">
    <property type="entry name" value="Chitinase_insertion_sf"/>
</dbReference>
<comment type="subcellular location">
    <subcellularLocation>
        <location evidence="2">Secreted</location>
    </subcellularLocation>
</comment>
<dbReference type="CDD" id="cd00035">
    <property type="entry name" value="ChtBD1"/>
    <property type="match status" value="1"/>
</dbReference>
<keyword evidence="11 13" id="KW-0326">Glycosidase</keyword>
<dbReference type="InterPro" id="IPR001579">
    <property type="entry name" value="Glyco_hydro_18_chit_AS"/>
</dbReference>
<feature type="chain" id="PRO_5040177956" description="chitinase" evidence="15">
    <location>
        <begin position="23"/>
        <end position="1364"/>
    </location>
</feature>
<evidence type="ECO:0000256" key="10">
    <source>
        <dbReference type="ARBA" id="ARBA00023277"/>
    </source>
</evidence>
<dbReference type="PANTHER" id="PTHR47700">
    <property type="entry name" value="V CHITINASE, PUTATIVE (AFU_ORTHOLOGUE AFUA_6G13720)-RELATED"/>
    <property type="match status" value="1"/>
</dbReference>
<dbReference type="InterPro" id="IPR011583">
    <property type="entry name" value="Chitinase_II/V-like_cat"/>
</dbReference>
<dbReference type="EC" id="3.2.1.14" evidence="4"/>
<keyword evidence="6" id="KW-0147">Chitin-binding</keyword>
<feature type="compositionally biased region" description="Basic residues" evidence="14">
    <location>
        <begin position="986"/>
        <end position="996"/>
    </location>
</feature>
<dbReference type="PROSITE" id="PS01095">
    <property type="entry name" value="GH18_1"/>
    <property type="match status" value="1"/>
</dbReference>
<dbReference type="SUPFAM" id="SSF57016">
    <property type="entry name" value="Plant lectins/antimicrobial peptides"/>
    <property type="match status" value="1"/>
</dbReference>
<evidence type="ECO:0000256" key="4">
    <source>
        <dbReference type="ARBA" id="ARBA00012729"/>
    </source>
</evidence>
<evidence type="ECO:0000256" key="8">
    <source>
        <dbReference type="ARBA" id="ARBA00023024"/>
    </source>
</evidence>
<evidence type="ECO:0000256" key="11">
    <source>
        <dbReference type="ARBA" id="ARBA00023295"/>
    </source>
</evidence>
<feature type="signal peptide" evidence="15">
    <location>
        <begin position="1"/>
        <end position="22"/>
    </location>
</feature>
<evidence type="ECO:0000259" key="16">
    <source>
        <dbReference type="PROSITE" id="PS51910"/>
    </source>
</evidence>
<evidence type="ECO:0000256" key="15">
    <source>
        <dbReference type="SAM" id="SignalP"/>
    </source>
</evidence>
<dbReference type="SMART" id="SM00636">
    <property type="entry name" value="Glyco_18"/>
    <property type="match status" value="1"/>
</dbReference>
<evidence type="ECO:0000256" key="7">
    <source>
        <dbReference type="ARBA" id="ARBA00022801"/>
    </source>
</evidence>
<feature type="compositionally biased region" description="Gly residues" evidence="14">
    <location>
        <begin position="969"/>
        <end position="979"/>
    </location>
</feature>
<dbReference type="SUPFAM" id="SSF51445">
    <property type="entry name" value="(Trans)glycosidases"/>
    <property type="match status" value="1"/>
</dbReference>
<dbReference type="Pfam" id="PF00704">
    <property type="entry name" value="Glyco_hydro_18"/>
    <property type="match status" value="1"/>
</dbReference>
<dbReference type="CDD" id="cd02878">
    <property type="entry name" value="GH18_zymocin_alpha"/>
    <property type="match status" value="1"/>
</dbReference>
<keyword evidence="8" id="KW-0146">Chitin degradation</keyword>
<gene>
    <name evidence="17" type="ORF">MHUMG1_09396</name>
</gene>
<dbReference type="EMBL" id="JACEFI010000025">
    <property type="protein sequence ID" value="KAH0592943.1"/>
    <property type="molecule type" value="Genomic_DNA"/>
</dbReference>
<dbReference type="GO" id="GO:0000272">
    <property type="term" value="P:polysaccharide catabolic process"/>
    <property type="evidence" value="ECO:0007669"/>
    <property type="project" value="UniProtKB-KW"/>
</dbReference>
<dbReference type="Gene3D" id="3.20.20.80">
    <property type="entry name" value="Glycosidases"/>
    <property type="match status" value="1"/>
</dbReference>
<keyword evidence="10" id="KW-0119">Carbohydrate metabolism</keyword>
<dbReference type="GO" id="GO:0005576">
    <property type="term" value="C:extracellular region"/>
    <property type="evidence" value="ECO:0007669"/>
    <property type="project" value="UniProtKB-SubCell"/>
</dbReference>
<dbReference type="InterPro" id="IPR036861">
    <property type="entry name" value="Endochitinase-like_sf"/>
</dbReference>
<comment type="catalytic activity">
    <reaction evidence="1">
        <text>Random endo-hydrolysis of N-acetyl-beta-D-glucosaminide (1-&gt;4)-beta-linkages in chitin and chitodextrins.</text>
        <dbReference type="EC" id="3.2.1.14"/>
    </reaction>
</comment>
<feature type="region of interest" description="Disordered" evidence="14">
    <location>
        <begin position="939"/>
        <end position="996"/>
    </location>
</feature>
<keyword evidence="15" id="KW-0732">Signal</keyword>
<evidence type="ECO:0000256" key="1">
    <source>
        <dbReference type="ARBA" id="ARBA00000822"/>
    </source>
</evidence>
<dbReference type="GO" id="GO:0008061">
    <property type="term" value="F:chitin binding"/>
    <property type="evidence" value="ECO:0007669"/>
    <property type="project" value="UniProtKB-KW"/>
</dbReference>
<name>A0A9P8M385_9HYPO</name>
<dbReference type="PANTHER" id="PTHR47700:SF2">
    <property type="entry name" value="CHITINASE"/>
    <property type="match status" value="1"/>
</dbReference>
<proteinExistence type="inferred from homology"/>
<dbReference type="PROSITE" id="PS51910">
    <property type="entry name" value="GH18_2"/>
    <property type="match status" value="1"/>
</dbReference>
<sequence>MRVPRDIAIAFTLVFIINAVHAALNLDGICSATSGWQWEQTASSAMNSAVPNPKKDHNLFRCSLEIAPACFAKETGNGRQAAELLRLMGNYFQEKDNCGISSTDLHRYNSEPNLCSMYVCCSPGQPFKEPAPEPPTPSRDGTCAIHLISDNDTCHKIAKLYGVTIRELEGSNKGKTWPWTESKDMLAGYSTKPPKDKSMSIADLNPCPLKACCSNWGFCGVFPAHCDVHRPFGGGPGGRKKGYQNTCVFNCGKKMKLNSGPPAAFQRIGYYKAFASKRDCLHLKAKHANTDGSYTHMHWGFADIDPVTWKPVINDGKDQWEDFKKLPNVKRILSLGGWAYSTEPATYNIIRDAIINNRHVFASNLAQFVEDGGIDGVDIDWEYPGAPDIYVGGQPIGQKSDGVNYLKFLTVLKARIGSEKSVSIAAPASYWYLKSFPIDRIASIVDYIVYMTYDLHGQWDAGNPNAFDECPSGRCIRSHVNLTETNNMLVMITKAGVPNNKISVGEASYGRSFRMAKEGCWGPTCGFIGSRTQSTANPGRCTNTRGYLAYAEIKEIISVGGNVRTFHDGDSNTDVLLYNGDYVGYMTPTTKDTRRTDWRKLNFAGTIDWAVDLQAFSEDDLTNTDRPKSGQGCISGHDMTLETVEMCEFACAYGFCPSSLCICDEKGKLKGLPAERKDVKGSAWDWLHLDMNRLCAFSCRYDNCPHEVCSDGLTQQDEDEDEDESLYEITSGSNSLYETRATAHKDCHVFEMGRLRQTSINQCKGQCGEKLREAEAEGRVSNYGCMGLFPLDKPIPWIEISGFPSRIAPGKCICDDMLINTIAESVIEAMPMIAAVRHPVPKVGRISNTSRSAMRGQALFYWLTRKLLGRVFYANVGGEADMAMTAAQMASYIYPDGEDPAGAFNWWLSPCGGERNHVPDDIKKAFEILNAVTDGVSGFKPPKKIKKGSGKKGDDGNPSNQQKPRTLNNGGGGGNGGGNKSNNKNNKTKPYKIRKRYSTRRLGRYKNTVQFQSCVQDKTMTENLVITSAHYHVNAKPTDVVKVCPKKYTQACYHYSSATRVSPQWATITCPPEAAKPNWRQDGEATSTWAAQHSGTGWKDIAHREEPGCDRDEYPPAYFLNKQDDAWKWGGKPQGNGQLVRFLPAKQNQGAGILWQGACFEGPVGDISDMDLINRVRNAPAKLQSVSKDASRTVTKAEVTVTQRPQWHMEFEHTVNPLPNDGLNDNPCWPSKIAPQDPGFALLTFDPYYTSLYGKDQTKTKHPYTYDAPYNPPANAPLEDYVMVRMVSSHHMATYAPELPTLQPLVYNSQLDPILFTTTPANVASPAAVEESDVTGTSLASTATALRFNASFRLRSVLLVGRDK</sequence>
<dbReference type="GO" id="GO:0006032">
    <property type="term" value="P:chitin catabolic process"/>
    <property type="evidence" value="ECO:0007669"/>
    <property type="project" value="UniProtKB-KW"/>
</dbReference>
<dbReference type="InterPro" id="IPR001223">
    <property type="entry name" value="Glyco_hydro18_cat"/>
</dbReference>
<accession>A0A9P8M385</accession>
<feature type="domain" description="GH18" evidence="16">
    <location>
        <begin position="265"/>
        <end position="632"/>
    </location>
</feature>
<evidence type="ECO:0000256" key="14">
    <source>
        <dbReference type="SAM" id="MobiDB-lite"/>
    </source>
</evidence>
<keyword evidence="18" id="KW-1185">Reference proteome</keyword>
<evidence type="ECO:0000256" key="9">
    <source>
        <dbReference type="ARBA" id="ARBA00023026"/>
    </source>
</evidence>
<dbReference type="Gene3D" id="3.10.50.10">
    <property type="match status" value="1"/>
</dbReference>
<evidence type="ECO:0000256" key="2">
    <source>
        <dbReference type="ARBA" id="ARBA00004613"/>
    </source>
</evidence>
<evidence type="ECO:0000313" key="18">
    <source>
        <dbReference type="Proteomes" id="UP000764110"/>
    </source>
</evidence>
<evidence type="ECO:0000313" key="17">
    <source>
        <dbReference type="EMBL" id="KAH0592943.1"/>
    </source>
</evidence>
<dbReference type="Pfam" id="PF00187">
    <property type="entry name" value="Chitin_bind_1"/>
    <property type="match status" value="1"/>
</dbReference>
<reference evidence="17 18" key="1">
    <citation type="submission" date="2020-07" db="EMBL/GenBank/DDBJ databases">
        <title>Metarhizium humberi genome.</title>
        <authorList>
            <person name="Lysoe E."/>
        </authorList>
    </citation>
    <scope>NUCLEOTIDE SEQUENCE [LARGE SCALE GENOMIC DNA]</scope>
    <source>
        <strain evidence="17 18">ESALQ1638</strain>
    </source>
</reference>
<dbReference type="GO" id="GO:0008843">
    <property type="term" value="F:endochitinase activity"/>
    <property type="evidence" value="ECO:0007669"/>
    <property type="project" value="UniProtKB-EC"/>
</dbReference>
<comment type="similarity">
    <text evidence="3">Belongs to the glycosyl hydrolase 18 family. Chitinase class V subfamily.</text>
</comment>
<protein>
    <recommendedName>
        <fullName evidence="4">chitinase</fullName>
        <ecNumber evidence="4">3.2.1.14</ecNumber>
    </recommendedName>
</protein>
<keyword evidence="7 13" id="KW-0378">Hydrolase</keyword>